<dbReference type="InterPro" id="IPR051181">
    <property type="entry name" value="CAF1_poly(A)_ribonucleases"/>
</dbReference>
<dbReference type="Gene3D" id="3.30.420.10">
    <property type="entry name" value="Ribonuclease H-like superfamily/Ribonuclease H"/>
    <property type="match status" value="2"/>
</dbReference>
<dbReference type="EMBL" id="FN649727">
    <property type="protein sequence ID" value="CBJ26041.1"/>
    <property type="molecule type" value="Genomic_DNA"/>
</dbReference>
<dbReference type="GO" id="GO:0000175">
    <property type="term" value="F:3'-5'-RNA exonuclease activity"/>
    <property type="evidence" value="ECO:0007669"/>
    <property type="project" value="TreeGrafter"/>
</dbReference>
<dbReference type="InterPro" id="IPR006941">
    <property type="entry name" value="RNase_CAF1"/>
</dbReference>
<accession>D7FNN0</accession>
<comment type="similarity">
    <text evidence="1">Belongs to the CAF1 family.</text>
</comment>
<evidence type="ECO:0000313" key="3">
    <source>
        <dbReference type="EMBL" id="CBJ26041.1"/>
    </source>
</evidence>
<dbReference type="InterPro" id="IPR012337">
    <property type="entry name" value="RNaseH-like_sf"/>
</dbReference>
<reference evidence="3 4" key="1">
    <citation type="journal article" date="2010" name="Nature">
        <title>The Ectocarpus genome and the independent evolution of multicellularity in brown algae.</title>
        <authorList>
            <person name="Cock J.M."/>
            <person name="Sterck L."/>
            <person name="Rouze P."/>
            <person name="Scornet D."/>
            <person name="Allen A.E."/>
            <person name="Amoutzias G."/>
            <person name="Anthouard V."/>
            <person name="Artiguenave F."/>
            <person name="Aury J.M."/>
            <person name="Badger J.H."/>
            <person name="Beszteri B."/>
            <person name="Billiau K."/>
            <person name="Bonnet E."/>
            <person name="Bothwell J.H."/>
            <person name="Bowler C."/>
            <person name="Boyen C."/>
            <person name="Brownlee C."/>
            <person name="Carrano C.J."/>
            <person name="Charrier B."/>
            <person name="Cho G.Y."/>
            <person name="Coelho S.M."/>
            <person name="Collen J."/>
            <person name="Corre E."/>
            <person name="Da Silva C."/>
            <person name="Delage L."/>
            <person name="Delaroque N."/>
            <person name="Dittami S.M."/>
            <person name="Doulbeau S."/>
            <person name="Elias M."/>
            <person name="Farnham G."/>
            <person name="Gachon C.M."/>
            <person name="Gschloessl B."/>
            <person name="Heesch S."/>
            <person name="Jabbari K."/>
            <person name="Jubin C."/>
            <person name="Kawai H."/>
            <person name="Kimura K."/>
            <person name="Kloareg B."/>
            <person name="Kupper F.C."/>
            <person name="Lang D."/>
            <person name="Le Bail A."/>
            <person name="Leblanc C."/>
            <person name="Lerouge P."/>
            <person name="Lohr M."/>
            <person name="Lopez P.J."/>
            <person name="Martens C."/>
            <person name="Maumus F."/>
            <person name="Michel G."/>
            <person name="Miranda-Saavedra D."/>
            <person name="Morales J."/>
            <person name="Moreau H."/>
            <person name="Motomura T."/>
            <person name="Nagasato C."/>
            <person name="Napoli C.A."/>
            <person name="Nelson D.R."/>
            <person name="Nyvall-Collen P."/>
            <person name="Peters A.F."/>
            <person name="Pommier C."/>
            <person name="Potin P."/>
            <person name="Poulain J."/>
            <person name="Quesneville H."/>
            <person name="Read B."/>
            <person name="Rensing S.A."/>
            <person name="Ritter A."/>
            <person name="Rousvoal S."/>
            <person name="Samanta M."/>
            <person name="Samson G."/>
            <person name="Schroeder D.C."/>
            <person name="Segurens B."/>
            <person name="Strittmatter M."/>
            <person name="Tonon T."/>
            <person name="Tregear J.W."/>
            <person name="Valentin K."/>
            <person name="von Dassow P."/>
            <person name="Yamagishi T."/>
            <person name="Van de Peer Y."/>
            <person name="Wincker P."/>
        </authorList>
    </citation>
    <scope>NUCLEOTIDE SEQUENCE [LARGE SCALE GENOMIC DNA]</scope>
    <source>
        <strain evidence="4">Ec32 / CCAP1310/4</strain>
    </source>
</reference>
<dbReference type="Pfam" id="PF04857">
    <property type="entry name" value="CAF1"/>
    <property type="match status" value="1"/>
</dbReference>
<feature type="compositionally biased region" description="Polar residues" evidence="2">
    <location>
        <begin position="425"/>
        <end position="440"/>
    </location>
</feature>
<feature type="region of interest" description="Disordered" evidence="2">
    <location>
        <begin position="674"/>
        <end position="705"/>
    </location>
</feature>
<evidence type="ECO:0000256" key="1">
    <source>
        <dbReference type="ARBA" id="ARBA00008372"/>
    </source>
</evidence>
<feature type="compositionally biased region" description="Pro residues" evidence="2">
    <location>
        <begin position="389"/>
        <end position="398"/>
    </location>
</feature>
<feature type="compositionally biased region" description="Low complexity" evidence="2">
    <location>
        <begin position="441"/>
        <end position="452"/>
    </location>
</feature>
<dbReference type="InParanoid" id="D7FNN0"/>
<dbReference type="PANTHER" id="PTHR15092">
    <property type="entry name" value="POLY A -SPECIFIC RIBONUCLEASE/TARGET OF EGR1, MEMBER 1"/>
    <property type="match status" value="1"/>
</dbReference>
<name>D7FNN0_ECTSI</name>
<dbReference type="SUPFAM" id="SSF53098">
    <property type="entry name" value="Ribonuclease H-like"/>
    <property type="match status" value="1"/>
</dbReference>
<dbReference type="InterPro" id="IPR036397">
    <property type="entry name" value="RNaseH_sf"/>
</dbReference>
<proteinExistence type="inferred from homology"/>
<sequence>MNITKENFEQSFDVICEAIRSSHFIALDTEFTGLRLPGAAREKMMDSVQARYDLARGSCSQFMLTQYGICCFRYHDERLEARPFNCFVVPSTYHGSDRVYSCQASSMDFLSKHGFDFQAWASHGVPFLSRAEEEVVEGKLRRRWEREATVAAERKEAVAAKAEAEAAAGEGDGGAAAVEGPVHTARDGTTIESLQEPEKGMVKDALKKVEALLAESSSGGEYVQKSVKLEPMNGRQRWLMYEFVGSSTADVKLSNLPGPAYARPMEIRTVCKDDPEKHAEEEAKLRADEQARQLGDLRRAVGFRRVVDEISKAGKPVICHNGLLDLLHTHDKFVGPIPVDMDDGTRALHSLLPRLFDSKVVMAKAMAAGMKLPRTVLGEAHQWLREKYPAPPPPPPPLEEGAEAGMEPAEGAAEEGQQVDGTAVVATTSGGEANGDSKTNGEGAAAAAAGAGAVPPVEAGAEAAASERDVEALERARRGWDAVLAPGFEERYKDGGREHEAGFDAYLTGCCFAAAATVGLGVGLDELKRMASGEETPAALGSAQNVLPLYKVVGGQQVCLPGPAPKVDLSRYVHVSGFPSAARTDAVLASIKAVDGCVDSWFHWMDDTSGVVDCTSAEGAEALLRAAAAAADAGADASAAASGTPAAGDGGSGEEADPCRLSLGDLKLVQMEHALLNGGGRGAPEAEEQEGGEGTARGAKRLRRS</sequence>
<dbReference type="GO" id="GO:0003723">
    <property type="term" value="F:RNA binding"/>
    <property type="evidence" value="ECO:0007669"/>
    <property type="project" value="TreeGrafter"/>
</dbReference>
<organism evidence="3 4">
    <name type="scientific">Ectocarpus siliculosus</name>
    <name type="common">Brown alga</name>
    <name type="synonym">Conferva siliculosa</name>
    <dbReference type="NCBI Taxonomy" id="2880"/>
    <lineage>
        <taxon>Eukaryota</taxon>
        <taxon>Sar</taxon>
        <taxon>Stramenopiles</taxon>
        <taxon>Ochrophyta</taxon>
        <taxon>PX clade</taxon>
        <taxon>Phaeophyceae</taxon>
        <taxon>Ectocarpales</taxon>
        <taxon>Ectocarpaceae</taxon>
        <taxon>Ectocarpus</taxon>
    </lineage>
</organism>
<dbReference type="PANTHER" id="PTHR15092:SF22">
    <property type="entry name" value="POLY(A)-SPECIFIC RIBONUCLEASE PNLDC1"/>
    <property type="match status" value="1"/>
</dbReference>
<feature type="compositionally biased region" description="Low complexity" evidence="2">
    <location>
        <begin position="403"/>
        <end position="416"/>
    </location>
</feature>
<dbReference type="Proteomes" id="UP000002630">
    <property type="component" value="Linkage Group LG02"/>
</dbReference>
<dbReference type="EMBL" id="FN648291">
    <property type="protein sequence ID" value="CBJ26041.1"/>
    <property type="molecule type" value="Genomic_DNA"/>
</dbReference>
<dbReference type="STRING" id="2880.D7FNN0"/>
<evidence type="ECO:0000256" key="2">
    <source>
        <dbReference type="SAM" id="MobiDB-lite"/>
    </source>
</evidence>
<protein>
    <submittedName>
        <fullName evidence="3">Uncharacterized protein</fullName>
    </submittedName>
</protein>
<dbReference type="eggNOG" id="KOG1990">
    <property type="taxonomic scope" value="Eukaryota"/>
</dbReference>
<evidence type="ECO:0000313" key="4">
    <source>
        <dbReference type="Proteomes" id="UP000002630"/>
    </source>
</evidence>
<dbReference type="OrthoDB" id="1432093at2759"/>
<keyword evidence="4" id="KW-1185">Reference proteome</keyword>
<dbReference type="AlphaFoldDB" id="D7FNN0"/>
<feature type="region of interest" description="Disordered" evidence="2">
    <location>
        <begin position="386"/>
        <end position="452"/>
    </location>
</feature>
<gene>
    <name evidence="3" type="ORF">Esi_0018_0133</name>
</gene>